<name>A0ABS0C3F0_9NOCA</name>
<dbReference type="Proteomes" id="UP000807309">
    <property type="component" value="Unassembled WGS sequence"/>
</dbReference>
<dbReference type="EMBL" id="JADLRE010000004">
    <property type="protein sequence ID" value="MBF6224918.1"/>
    <property type="molecule type" value="Genomic_DNA"/>
</dbReference>
<sequence>MTSGEVAHLVEEESASEGGPAENSTGIPGSATPAPERKDPGIAAQAARVLTDLARHAPGATTAAPTSNSRAQPVSAPATTAPAPNGAQPPPATGTAVPGGTVAPQPGGLVAPPEGAAPPSNAAAPPASGEPAAPPPGIDPEMIATLAPAAMTAGSMAMMALPMLAQALSGLAGGGSGAGTGGSNATTTADAAALTPEAQQALEALKKLEALYGTDGDATGTASLGARPSGSVGSGAGATAIKARALFQKNAAKAFNNLDNDLARYISGLAGDSRADRKAVVRLIRDVNVQLAELGPSAYTKEGQRKVHQILSEALRKAQTIVRGGQAKATETAAMVDRLTAQYLNGIAGKHTRLASALPGDGRPRSPLDPGKYRITSHYGPRGGKHHGGLDLAAPSGTPIYAATGGTVVKAGNFGDGYGYQVRIRSADGTETIYAHQTPGSIRVQTGQRVAAGTVIGAVGSTGNSTGPHLHYEVRRNGRAVEPVAYLASQGVRV</sequence>
<evidence type="ECO:0000313" key="4">
    <source>
        <dbReference type="Proteomes" id="UP000807309"/>
    </source>
</evidence>
<dbReference type="InterPro" id="IPR050570">
    <property type="entry name" value="Cell_wall_metabolism_enzyme"/>
</dbReference>
<gene>
    <name evidence="3" type="ORF">IU470_07320</name>
</gene>
<dbReference type="PANTHER" id="PTHR21666">
    <property type="entry name" value="PEPTIDASE-RELATED"/>
    <property type="match status" value="1"/>
</dbReference>
<feature type="region of interest" description="Disordered" evidence="1">
    <location>
        <begin position="1"/>
        <end position="140"/>
    </location>
</feature>
<reference evidence="3 4" key="1">
    <citation type="submission" date="2020-10" db="EMBL/GenBank/DDBJ databases">
        <title>Identification of Nocardia species via Next-generation sequencing and recognition of intraspecies genetic diversity.</title>
        <authorList>
            <person name="Li P."/>
            <person name="Li P."/>
            <person name="Lu B."/>
        </authorList>
    </citation>
    <scope>NUCLEOTIDE SEQUENCE [LARGE SCALE GENOMIC DNA]</scope>
    <source>
        <strain evidence="3 4">N-11</strain>
    </source>
</reference>
<dbReference type="Gene3D" id="2.70.70.10">
    <property type="entry name" value="Glucose Permease (Domain IIA)"/>
    <property type="match status" value="1"/>
</dbReference>
<dbReference type="InterPro" id="IPR016047">
    <property type="entry name" value="M23ase_b-sheet_dom"/>
</dbReference>
<evidence type="ECO:0000256" key="1">
    <source>
        <dbReference type="SAM" id="MobiDB-lite"/>
    </source>
</evidence>
<feature type="compositionally biased region" description="Low complexity" evidence="1">
    <location>
        <begin position="93"/>
        <end position="104"/>
    </location>
</feature>
<dbReference type="InterPro" id="IPR011055">
    <property type="entry name" value="Dup_hybrid_motif"/>
</dbReference>
<feature type="compositionally biased region" description="Low complexity" evidence="1">
    <location>
        <begin position="111"/>
        <end position="131"/>
    </location>
</feature>
<evidence type="ECO:0000313" key="3">
    <source>
        <dbReference type="EMBL" id="MBF6224918.1"/>
    </source>
</evidence>
<protein>
    <submittedName>
        <fullName evidence="3">Peptidoglycan DD-metalloendopeptidase family protein</fullName>
    </submittedName>
</protein>
<dbReference type="Pfam" id="PF01551">
    <property type="entry name" value="Peptidase_M23"/>
    <property type="match status" value="1"/>
</dbReference>
<accession>A0ABS0C3F0</accession>
<dbReference type="SUPFAM" id="SSF51261">
    <property type="entry name" value="Duplicated hybrid motif"/>
    <property type="match status" value="1"/>
</dbReference>
<dbReference type="RefSeq" id="WP_195032210.1">
    <property type="nucleotide sequence ID" value="NZ_JADLRE010000004.1"/>
</dbReference>
<organism evidence="3 4">
    <name type="scientific">Nocardia abscessus</name>
    <dbReference type="NCBI Taxonomy" id="120957"/>
    <lineage>
        <taxon>Bacteria</taxon>
        <taxon>Bacillati</taxon>
        <taxon>Actinomycetota</taxon>
        <taxon>Actinomycetes</taxon>
        <taxon>Mycobacteriales</taxon>
        <taxon>Nocardiaceae</taxon>
        <taxon>Nocardia</taxon>
    </lineage>
</organism>
<proteinExistence type="predicted"/>
<comment type="caution">
    <text evidence="3">The sequence shown here is derived from an EMBL/GenBank/DDBJ whole genome shotgun (WGS) entry which is preliminary data.</text>
</comment>
<dbReference type="Pfam" id="PF10774">
    <property type="entry name" value="DUF4226"/>
    <property type="match status" value="1"/>
</dbReference>
<feature type="domain" description="M23ase beta-sheet core" evidence="2">
    <location>
        <begin position="386"/>
        <end position="483"/>
    </location>
</feature>
<feature type="compositionally biased region" description="Low complexity" evidence="1">
    <location>
        <begin position="71"/>
        <end position="86"/>
    </location>
</feature>
<dbReference type="InterPro" id="IPR019710">
    <property type="entry name" value="DUF4226"/>
</dbReference>
<evidence type="ECO:0000259" key="2">
    <source>
        <dbReference type="Pfam" id="PF01551"/>
    </source>
</evidence>
<dbReference type="PANTHER" id="PTHR21666:SF270">
    <property type="entry name" value="MUREIN HYDROLASE ACTIVATOR ENVC"/>
    <property type="match status" value="1"/>
</dbReference>
<dbReference type="CDD" id="cd12797">
    <property type="entry name" value="M23_peptidase"/>
    <property type="match status" value="1"/>
</dbReference>
<keyword evidence="4" id="KW-1185">Reference proteome</keyword>